<dbReference type="Proteomes" id="UP000267464">
    <property type="component" value="Unassembled WGS sequence"/>
</dbReference>
<keyword evidence="2" id="KW-1185">Reference proteome</keyword>
<gene>
    <name evidence="1" type="ORF">DZC73_12955</name>
</gene>
<reference evidence="1 2" key="1">
    <citation type="submission" date="2018-08" db="EMBL/GenBank/DDBJ databases">
        <authorList>
            <person name="Khan S.A."/>
            <person name="Jeon C.O."/>
            <person name="Chun B.H."/>
            <person name="Jeong S.E."/>
        </authorList>
    </citation>
    <scope>NUCLEOTIDE SEQUENCE [LARGE SCALE GENOMIC DNA]</scope>
    <source>
        <strain evidence="1 2">S-16</strain>
    </source>
</reference>
<comment type="caution">
    <text evidence="1">The sequence shown here is derived from an EMBL/GenBank/DDBJ whole genome shotgun (WGS) entry which is preliminary data.</text>
</comment>
<reference evidence="1 2" key="2">
    <citation type="submission" date="2018-12" db="EMBL/GenBank/DDBJ databases">
        <title>Rhizobacter gummiphilus sp. nov., a rubber-degrading bacterium isolated from the soil of a botanical garden in Japan.</title>
        <authorList>
            <person name="Shunsuke S.S."/>
        </authorList>
    </citation>
    <scope>NUCLEOTIDE SEQUENCE [LARGE SCALE GENOMIC DNA]</scope>
    <source>
        <strain evidence="1 2">S-16</strain>
    </source>
</reference>
<accession>A0A3N7HTL5</accession>
<organism evidence="1 2">
    <name type="scientific">Piscinibacter terrae</name>
    <dbReference type="NCBI Taxonomy" id="2496871"/>
    <lineage>
        <taxon>Bacteria</taxon>
        <taxon>Pseudomonadati</taxon>
        <taxon>Pseudomonadota</taxon>
        <taxon>Betaproteobacteria</taxon>
        <taxon>Burkholderiales</taxon>
        <taxon>Sphaerotilaceae</taxon>
        <taxon>Piscinibacter</taxon>
    </lineage>
</organism>
<sequence>MVFLAITSAGLAEALRQAADSHTVWCGSDAISEAGWASLGAPDLSRFTYPLGDRELLEDAITTIKEHHPGQTIWVEAS</sequence>
<dbReference type="AlphaFoldDB" id="A0A3N7HTL5"/>
<protein>
    <submittedName>
        <fullName evidence="1">Uncharacterized protein</fullName>
    </submittedName>
</protein>
<evidence type="ECO:0000313" key="2">
    <source>
        <dbReference type="Proteomes" id="UP000267464"/>
    </source>
</evidence>
<evidence type="ECO:0000313" key="1">
    <source>
        <dbReference type="EMBL" id="RQP24221.1"/>
    </source>
</evidence>
<dbReference type="EMBL" id="QUSW01000003">
    <property type="protein sequence ID" value="RQP24221.1"/>
    <property type="molecule type" value="Genomic_DNA"/>
</dbReference>
<proteinExistence type="predicted"/>
<name>A0A3N7HTL5_9BURK</name>